<dbReference type="GO" id="GO:0006355">
    <property type="term" value="P:regulation of DNA-templated transcription"/>
    <property type="evidence" value="ECO:0007669"/>
    <property type="project" value="TreeGrafter"/>
</dbReference>
<organism evidence="3 4">
    <name type="scientific">Rhinocladiella mackenziei CBS 650.93</name>
    <dbReference type="NCBI Taxonomy" id="1442369"/>
    <lineage>
        <taxon>Eukaryota</taxon>
        <taxon>Fungi</taxon>
        <taxon>Dikarya</taxon>
        <taxon>Ascomycota</taxon>
        <taxon>Pezizomycotina</taxon>
        <taxon>Eurotiomycetes</taxon>
        <taxon>Chaetothyriomycetidae</taxon>
        <taxon>Chaetothyriales</taxon>
        <taxon>Herpotrichiellaceae</taxon>
        <taxon>Rhinocladiella</taxon>
    </lineage>
</organism>
<feature type="compositionally biased region" description="Basic and acidic residues" evidence="1">
    <location>
        <begin position="165"/>
        <end position="177"/>
    </location>
</feature>
<name>A0A0D2IXL3_9EURO</name>
<keyword evidence="4" id="KW-1185">Reference proteome</keyword>
<dbReference type="InterPro" id="IPR009210">
    <property type="entry name" value="ASCC1"/>
</dbReference>
<feature type="compositionally biased region" description="Basic and acidic residues" evidence="1">
    <location>
        <begin position="145"/>
        <end position="158"/>
    </location>
</feature>
<dbReference type="GO" id="GO:0006307">
    <property type="term" value="P:DNA alkylation repair"/>
    <property type="evidence" value="ECO:0007669"/>
    <property type="project" value="InterPro"/>
</dbReference>
<dbReference type="Proteomes" id="UP000053617">
    <property type="component" value="Unassembled WGS sequence"/>
</dbReference>
<dbReference type="HOGENOM" id="CLU_038379_1_0_1"/>
<feature type="compositionally biased region" description="Basic and acidic residues" evidence="1">
    <location>
        <begin position="183"/>
        <end position="198"/>
    </location>
</feature>
<dbReference type="AlphaFoldDB" id="A0A0D2IXL3"/>
<sequence>MPPRSKQQNKRPTHFVCLPLVTDESIPQLSQSLAYFRSITTPLNDDAVDTESDSQTPQPPAISDSGEAARVQEKPAAPGDDEARRSDSTKAESFRNLRLVPPAAHRPPGTFHLTLGVMDLSDAEDFNKAIRLLQEIDYEELLREAGRGPRERRDESGRRNNGQKAETKVAKNVREERGDESESERSETETKGTLKDIAEAVLSRPLKSLTRAISPPDGSRNGDAQSGSENQKRPSEPREPLSLTLHGLGTFPRPSSSRVFYASPYEPTSRLQDFAVAIHKRFRDAGLIRDARQPLVLHATVANLIYVKGRGGVKGTRYGGKGKVHEEKLEGHVDAREILRFFNQGYATSPIPVLDPVDENESRQEDIELAAEMKTPIRKDAFIWARNIPVDRIRICKMGAEICDIEGWGLEYPAVAEKVFGR</sequence>
<feature type="compositionally biased region" description="Basic and acidic residues" evidence="1">
    <location>
        <begin position="81"/>
        <end position="95"/>
    </location>
</feature>
<evidence type="ECO:0000313" key="4">
    <source>
        <dbReference type="Proteomes" id="UP000053617"/>
    </source>
</evidence>
<accession>A0A0D2IXL3</accession>
<dbReference type="PANTHER" id="PTHR13360">
    <property type="entry name" value="ACTIVATING SIGNAL COINTEGRATOR 1 COMPLEX SUBUNIT 1"/>
    <property type="match status" value="1"/>
</dbReference>
<dbReference type="STRING" id="1442369.A0A0D2IXL3"/>
<feature type="region of interest" description="Disordered" evidence="1">
    <location>
        <begin position="145"/>
        <end position="249"/>
    </location>
</feature>
<feature type="region of interest" description="Disordered" evidence="1">
    <location>
        <begin position="44"/>
        <end position="109"/>
    </location>
</feature>
<feature type="domain" description="A-kinase anchor protein 7-like phosphoesterase" evidence="2">
    <location>
        <begin position="102"/>
        <end position="342"/>
    </location>
</feature>
<proteinExistence type="predicted"/>
<dbReference type="RefSeq" id="XP_013268471.1">
    <property type="nucleotide sequence ID" value="XM_013413017.1"/>
</dbReference>
<gene>
    <name evidence="3" type="ORF">Z518_09060</name>
</gene>
<dbReference type="PANTHER" id="PTHR13360:SF1">
    <property type="entry name" value="ACTIVATING SIGNAL COINTEGRATOR 1 COMPLEX SUBUNIT 1"/>
    <property type="match status" value="1"/>
</dbReference>
<evidence type="ECO:0000313" key="3">
    <source>
        <dbReference type="EMBL" id="KIX01335.1"/>
    </source>
</evidence>
<dbReference type="Gene3D" id="3.90.1140.10">
    <property type="entry name" value="Cyclic phosphodiesterase"/>
    <property type="match status" value="2"/>
</dbReference>
<dbReference type="GeneID" id="25297131"/>
<evidence type="ECO:0000259" key="2">
    <source>
        <dbReference type="Pfam" id="PF10469"/>
    </source>
</evidence>
<protein>
    <recommendedName>
        <fullName evidence="2">A-kinase anchor protein 7-like phosphoesterase domain-containing protein</fullName>
    </recommendedName>
</protein>
<reference evidence="3 4" key="1">
    <citation type="submission" date="2015-01" db="EMBL/GenBank/DDBJ databases">
        <title>The Genome Sequence of Rhinocladiella mackenzie CBS 650.93.</title>
        <authorList>
            <consortium name="The Broad Institute Genomics Platform"/>
            <person name="Cuomo C."/>
            <person name="de Hoog S."/>
            <person name="Gorbushina A."/>
            <person name="Stielow B."/>
            <person name="Teixiera M."/>
            <person name="Abouelleil A."/>
            <person name="Chapman S.B."/>
            <person name="Priest M."/>
            <person name="Young S.K."/>
            <person name="Wortman J."/>
            <person name="Nusbaum C."/>
            <person name="Birren B."/>
        </authorList>
    </citation>
    <scope>NUCLEOTIDE SEQUENCE [LARGE SCALE GENOMIC DNA]</scope>
    <source>
        <strain evidence="3 4">CBS 650.93</strain>
    </source>
</reference>
<dbReference type="EMBL" id="KN847481">
    <property type="protein sequence ID" value="KIX01335.1"/>
    <property type="molecule type" value="Genomic_DNA"/>
</dbReference>
<dbReference type="OrthoDB" id="277832at2759"/>
<feature type="compositionally biased region" description="Basic and acidic residues" evidence="1">
    <location>
        <begin position="230"/>
        <end position="239"/>
    </location>
</feature>
<dbReference type="Pfam" id="PF10469">
    <property type="entry name" value="AKAP7_NLS"/>
    <property type="match status" value="1"/>
</dbReference>
<dbReference type="GO" id="GO:0005634">
    <property type="term" value="C:nucleus"/>
    <property type="evidence" value="ECO:0007669"/>
    <property type="project" value="TreeGrafter"/>
</dbReference>
<dbReference type="InterPro" id="IPR019510">
    <property type="entry name" value="AKAP7-like_phosphoesterase"/>
</dbReference>
<dbReference type="InterPro" id="IPR009097">
    <property type="entry name" value="Cyclic_Pdiesterase"/>
</dbReference>
<dbReference type="VEuPathDB" id="FungiDB:Z518_09060"/>
<dbReference type="SUPFAM" id="SSF55144">
    <property type="entry name" value="LigT-like"/>
    <property type="match status" value="1"/>
</dbReference>
<evidence type="ECO:0000256" key="1">
    <source>
        <dbReference type="SAM" id="MobiDB-lite"/>
    </source>
</evidence>